<keyword evidence="1" id="KW-1133">Transmembrane helix</keyword>
<keyword evidence="1" id="KW-0812">Transmembrane</keyword>
<keyword evidence="3" id="KW-1185">Reference proteome</keyword>
<feature type="transmembrane region" description="Helical" evidence="1">
    <location>
        <begin position="27"/>
        <end position="50"/>
    </location>
</feature>
<name>A0ABT7JCA9_9DEIO</name>
<reference evidence="2 3" key="1">
    <citation type="submission" date="2023-05" db="EMBL/GenBank/DDBJ databases">
        <authorList>
            <person name="Gao F."/>
        </authorList>
    </citation>
    <scope>NUCLEOTIDE SEQUENCE [LARGE SCALE GENOMIC DNA]</scope>
    <source>
        <strain evidence="2 3">MIMF12</strain>
    </source>
</reference>
<evidence type="ECO:0000256" key="1">
    <source>
        <dbReference type="SAM" id="Phobius"/>
    </source>
</evidence>
<gene>
    <name evidence="2" type="ORF">QOL99_00720</name>
</gene>
<comment type="caution">
    <text evidence="2">The sequence shown here is derived from an EMBL/GenBank/DDBJ whole genome shotgun (WGS) entry which is preliminary data.</text>
</comment>
<sequence length="58" mass="6417">MRENWTSWLVTSTVQLVLPVWLLSKDLWGLMLAAAVVGVVAVGLLAKLALERLSKGRR</sequence>
<proteinExistence type="predicted"/>
<accession>A0ABT7JCA9</accession>
<evidence type="ECO:0000313" key="3">
    <source>
        <dbReference type="Proteomes" id="UP001302059"/>
    </source>
</evidence>
<dbReference type="Proteomes" id="UP001302059">
    <property type="component" value="Unassembled WGS sequence"/>
</dbReference>
<dbReference type="EMBL" id="JASNGB010000002">
    <property type="protein sequence ID" value="MDL2342666.1"/>
    <property type="molecule type" value="Genomic_DNA"/>
</dbReference>
<dbReference type="RefSeq" id="WP_285520697.1">
    <property type="nucleotide sequence ID" value="NZ_JASNGB010000002.1"/>
</dbReference>
<protein>
    <submittedName>
        <fullName evidence="2">Uncharacterized protein</fullName>
    </submittedName>
</protein>
<organism evidence="2 3">
    <name type="scientific">Deinococcus rhizophilus</name>
    <dbReference type="NCBI Taxonomy" id="3049544"/>
    <lineage>
        <taxon>Bacteria</taxon>
        <taxon>Thermotogati</taxon>
        <taxon>Deinococcota</taxon>
        <taxon>Deinococci</taxon>
        <taxon>Deinococcales</taxon>
        <taxon>Deinococcaceae</taxon>
        <taxon>Deinococcus</taxon>
    </lineage>
</organism>
<keyword evidence="1" id="KW-0472">Membrane</keyword>
<evidence type="ECO:0000313" key="2">
    <source>
        <dbReference type="EMBL" id="MDL2342666.1"/>
    </source>
</evidence>